<comment type="caution">
    <text evidence="2">The sequence shown here is derived from an EMBL/GenBank/DDBJ whole genome shotgun (WGS) entry which is preliminary data.</text>
</comment>
<evidence type="ECO:0000313" key="3">
    <source>
        <dbReference type="Proteomes" id="UP001500221"/>
    </source>
</evidence>
<organism evidence="2 3">
    <name type="scientific">Nocardioides marinquilinus</name>
    <dbReference type="NCBI Taxonomy" id="1210400"/>
    <lineage>
        <taxon>Bacteria</taxon>
        <taxon>Bacillati</taxon>
        <taxon>Actinomycetota</taxon>
        <taxon>Actinomycetes</taxon>
        <taxon>Propionibacteriales</taxon>
        <taxon>Nocardioidaceae</taxon>
        <taxon>Nocardioides</taxon>
    </lineage>
</organism>
<evidence type="ECO:0000256" key="1">
    <source>
        <dbReference type="SAM" id="MobiDB-lite"/>
    </source>
</evidence>
<dbReference type="InterPro" id="IPR025447">
    <property type="entry name" value="DUF4192"/>
</dbReference>
<feature type="region of interest" description="Disordered" evidence="1">
    <location>
        <begin position="326"/>
        <end position="345"/>
    </location>
</feature>
<dbReference type="Proteomes" id="UP001500221">
    <property type="component" value="Unassembled WGS sequence"/>
</dbReference>
<protein>
    <recommendedName>
        <fullName evidence="4">DUF4192 domain-containing protein</fullName>
    </recommendedName>
</protein>
<evidence type="ECO:0000313" key="2">
    <source>
        <dbReference type="EMBL" id="GAA5156744.1"/>
    </source>
</evidence>
<dbReference type="Pfam" id="PF13830">
    <property type="entry name" value="DUF4192"/>
    <property type="match status" value="1"/>
</dbReference>
<feature type="region of interest" description="Disordered" evidence="1">
    <location>
        <begin position="1"/>
        <end position="27"/>
    </location>
</feature>
<dbReference type="EMBL" id="BAABKG010000008">
    <property type="protein sequence ID" value="GAA5156744.1"/>
    <property type="molecule type" value="Genomic_DNA"/>
</dbReference>
<evidence type="ECO:0008006" key="4">
    <source>
        <dbReference type="Google" id="ProtNLM"/>
    </source>
</evidence>
<name>A0ABP9Q6E3_9ACTN</name>
<reference evidence="3" key="1">
    <citation type="journal article" date="2019" name="Int. J. Syst. Evol. Microbiol.">
        <title>The Global Catalogue of Microorganisms (GCM) 10K type strain sequencing project: providing services to taxonomists for standard genome sequencing and annotation.</title>
        <authorList>
            <consortium name="The Broad Institute Genomics Platform"/>
            <consortium name="The Broad Institute Genome Sequencing Center for Infectious Disease"/>
            <person name="Wu L."/>
            <person name="Ma J."/>
        </authorList>
    </citation>
    <scope>NUCLEOTIDE SEQUENCE [LARGE SCALE GENOMIC DNA]</scope>
    <source>
        <strain evidence="3">JCM 18459</strain>
    </source>
</reference>
<keyword evidence="3" id="KW-1185">Reference proteome</keyword>
<proteinExistence type="predicted"/>
<feature type="compositionally biased region" description="Basic and acidic residues" evidence="1">
    <location>
        <begin position="335"/>
        <end position="345"/>
    </location>
</feature>
<accession>A0ABP9Q6E3</accession>
<sequence>MAEGEGWGVRGPETSPGMKRRPDRHPSARTVLTARSPDDLVAVASVVLGFWPEESIVMLTFDAVRPFHARVDLPGPADPPEAAREVAAMLVAPAVRHGVGRVVLLVYSDDAERAATAHGALAEAFAGAGIDVVEALRVGGDRWFPLDAGPAHAGAPYDVSDHPFVVQSVVEGRVTHASRGALARTLDTDPRGLARVRARLASLREADDVVAESAWAAGVVVAHLDAGTAAPDDEAARLLVGLGAVPVRDAVWSVLTRERAREAVELLADLVRRAPDEHRAPVAALLAWAAWQSGDGALAWCAVDRARAVEPGHGLAGLVAEALTHAVPPSATDPDPGRRAGRDAG</sequence>
<gene>
    <name evidence="2" type="ORF">GCM10023340_45430</name>
</gene>